<keyword evidence="3" id="KW-0472">Membrane</keyword>
<evidence type="ECO:0000313" key="5">
    <source>
        <dbReference type="Proteomes" id="UP000039865"/>
    </source>
</evidence>
<dbReference type="GO" id="GO:0015297">
    <property type="term" value="F:antiporter activity"/>
    <property type="evidence" value="ECO:0007669"/>
    <property type="project" value="InterPro"/>
</dbReference>
<keyword evidence="5" id="KW-1185">Reference proteome</keyword>
<dbReference type="NCBIfam" id="TIGR00797">
    <property type="entry name" value="matE"/>
    <property type="match status" value="1"/>
</dbReference>
<evidence type="ECO:0000256" key="1">
    <source>
        <dbReference type="ARBA" id="ARBA00010199"/>
    </source>
</evidence>
<feature type="compositionally biased region" description="Polar residues" evidence="2">
    <location>
        <begin position="1"/>
        <end position="10"/>
    </location>
</feature>
<dbReference type="GO" id="GO:0042910">
    <property type="term" value="F:xenobiotic transmembrane transporter activity"/>
    <property type="evidence" value="ECO:0007669"/>
    <property type="project" value="InterPro"/>
</dbReference>
<dbReference type="InParanoid" id="A0A078A900"/>
<keyword evidence="3" id="KW-1133">Transmembrane helix</keyword>
<dbReference type="OMA" id="MCENTEA"/>
<dbReference type="OrthoDB" id="295135at2759"/>
<dbReference type="Pfam" id="PF01554">
    <property type="entry name" value="MatE"/>
    <property type="match status" value="2"/>
</dbReference>
<dbReference type="EMBL" id="CCKQ01006707">
    <property type="protein sequence ID" value="CDW78027.1"/>
    <property type="molecule type" value="Genomic_DNA"/>
</dbReference>
<name>A0A078A900_STYLE</name>
<feature type="compositionally biased region" description="Basic and acidic residues" evidence="2">
    <location>
        <begin position="32"/>
        <end position="44"/>
    </location>
</feature>
<evidence type="ECO:0000313" key="4">
    <source>
        <dbReference type="EMBL" id="CDW78027.1"/>
    </source>
</evidence>
<feature type="transmembrane region" description="Helical" evidence="3">
    <location>
        <begin position="290"/>
        <end position="310"/>
    </location>
</feature>
<sequence length="500" mass="56016">MYKASINNTKDGGEFTSDLKEPLLQGGQGQKNDMEKARKQDSSEHENLETWHVLKKISQLSIFPIIGMIFHPAYSIFNAIVLGQNEDGRILASLGLGSLTLGIVLLSIGSSFNSCLDTLISQAFGQKDHRLCILYLNRQFYLSTMVFLPLAIIVYQCETFYVYLGQDPFVAKNASTYVLFNIPGILFATYGSCYSRYFSGNRYTKADMFSKIGASLVHFGLCYYLAVKRDMGMFGVAVSTSFHFFCRFLILFLFFKLKSQFNSQNVSLFHRENFRNLGHQIKLSFQCASFSIWSWWAFDIFTLIASYMSVSELAAQTILRNIGLLTYMIPVGIAQASSITVGNNIGSKNIQTGMVYAKMCVLTSVIWAAGTVIFLNAMQGTVISVFSNSSEVNSILAKSFPIISVFVFFDCVQGVGQGIIRGLGKQGRASIITIIGYWGIGIPTSLLCVFYLDWGIVGLWVGPSLAIIFNFIFYYIIIIKADWFTIALEAEQRRFREKNQ</sequence>
<feature type="transmembrane region" description="Helical" evidence="3">
    <location>
        <begin position="62"/>
        <end position="82"/>
    </location>
</feature>
<dbReference type="GO" id="GO:0016020">
    <property type="term" value="C:membrane"/>
    <property type="evidence" value="ECO:0007669"/>
    <property type="project" value="InterPro"/>
</dbReference>
<dbReference type="PANTHER" id="PTHR11206">
    <property type="entry name" value="MULTIDRUG RESISTANCE PROTEIN"/>
    <property type="match status" value="1"/>
</dbReference>
<feature type="transmembrane region" description="Helical" evidence="3">
    <location>
        <begin position="464"/>
        <end position="488"/>
    </location>
</feature>
<accession>A0A078A900</accession>
<keyword evidence="3" id="KW-0812">Transmembrane</keyword>
<feature type="transmembrane region" description="Helical" evidence="3">
    <location>
        <begin position="209"/>
        <end position="227"/>
    </location>
</feature>
<feature type="transmembrane region" description="Helical" evidence="3">
    <location>
        <begin position="395"/>
        <end position="419"/>
    </location>
</feature>
<feature type="transmembrane region" description="Helical" evidence="3">
    <location>
        <begin position="431"/>
        <end position="452"/>
    </location>
</feature>
<feature type="region of interest" description="Disordered" evidence="2">
    <location>
        <begin position="1"/>
        <end position="44"/>
    </location>
</feature>
<evidence type="ECO:0000256" key="3">
    <source>
        <dbReference type="SAM" id="Phobius"/>
    </source>
</evidence>
<feature type="transmembrane region" description="Helical" evidence="3">
    <location>
        <begin position="322"/>
        <end position="343"/>
    </location>
</feature>
<dbReference type="Proteomes" id="UP000039865">
    <property type="component" value="Unassembled WGS sequence"/>
</dbReference>
<feature type="transmembrane region" description="Helical" evidence="3">
    <location>
        <begin position="94"/>
        <end position="119"/>
    </location>
</feature>
<dbReference type="AlphaFoldDB" id="A0A078A900"/>
<protein>
    <submittedName>
        <fullName evidence="4">Na+-driven multidrug efflux pump</fullName>
    </submittedName>
</protein>
<organism evidence="4 5">
    <name type="scientific">Stylonychia lemnae</name>
    <name type="common">Ciliate</name>
    <dbReference type="NCBI Taxonomy" id="5949"/>
    <lineage>
        <taxon>Eukaryota</taxon>
        <taxon>Sar</taxon>
        <taxon>Alveolata</taxon>
        <taxon>Ciliophora</taxon>
        <taxon>Intramacronucleata</taxon>
        <taxon>Spirotrichea</taxon>
        <taxon>Stichotrichia</taxon>
        <taxon>Sporadotrichida</taxon>
        <taxon>Oxytrichidae</taxon>
        <taxon>Stylonychinae</taxon>
        <taxon>Stylonychia</taxon>
    </lineage>
</organism>
<feature type="transmembrane region" description="Helical" evidence="3">
    <location>
        <begin position="355"/>
        <end position="375"/>
    </location>
</feature>
<dbReference type="InterPro" id="IPR002528">
    <property type="entry name" value="MATE_fam"/>
</dbReference>
<feature type="transmembrane region" description="Helical" evidence="3">
    <location>
        <begin position="233"/>
        <end position="255"/>
    </location>
</feature>
<feature type="transmembrane region" description="Helical" evidence="3">
    <location>
        <begin position="176"/>
        <end position="197"/>
    </location>
</feature>
<evidence type="ECO:0000256" key="2">
    <source>
        <dbReference type="SAM" id="MobiDB-lite"/>
    </source>
</evidence>
<proteinExistence type="inferred from homology"/>
<feature type="transmembrane region" description="Helical" evidence="3">
    <location>
        <begin position="140"/>
        <end position="164"/>
    </location>
</feature>
<comment type="similarity">
    <text evidence="1">Belongs to the multi antimicrobial extrusion (MATE) (TC 2.A.66.1) family.</text>
</comment>
<reference evidence="4 5" key="1">
    <citation type="submission" date="2014-06" db="EMBL/GenBank/DDBJ databases">
        <authorList>
            <person name="Swart Estienne"/>
        </authorList>
    </citation>
    <scope>NUCLEOTIDE SEQUENCE [LARGE SCALE GENOMIC DNA]</scope>
    <source>
        <strain evidence="4 5">130c</strain>
    </source>
</reference>
<gene>
    <name evidence="4" type="primary">Contig219.g256</name>
    <name evidence="4" type="ORF">STYLEM_6997</name>
</gene>
<feature type="compositionally biased region" description="Basic and acidic residues" evidence="2">
    <location>
        <begin position="11"/>
        <end position="21"/>
    </location>
</feature>